<evidence type="ECO:0000256" key="1">
    <source>
        <dbReference type="SAM" id="MobiDB-lite"/>
    </source>
</evidence>
<organism evidence="2 3">
    <name type="scientific">Phytophthora aleatoria</name>
    <dbReference type="NCBI Taxonomy" id="2496075"/>
    <lineage>
        <taxon>Eukaryota</taxon>
        <taxon>Sar</taxon>
        <taxon>Stramenopiles</taxon>
        <taxon>Oomycota</taxon>
        <taxon>Peronosporomycetes</taxon>
        <taxon>Peronosporales</taxon>
        <taxon>Peronosporaceae</taxon>
        <taxon>Phytophthora</taxon>
    </lineage>
</organism>
<keyword evidence="3" id="KW-1185">Reference proteome</keyword>
<feature type="region of interest" description="Disordered" evidence="1">
    <location>
        <begin position="1"/>
        <end position="54"/>
    </location>
</feature>
<accession>A0A8J5I9J2</accession>
<reference evidence="2" key="1">
    <citation type="submission" date="2021-01" db="EMBL/GenBank/DDBJ databases">
        <title>Phytophthora aleatoria, a newly-described species from Pinus radiata is distinct from Phytophthora cactorum isolates based on comparative genomics.</title>
        <authorList>
            <person name="Mcdougal R."/>
            <person name="Panda P."/>
            <person name="Williams N."/>
            <person name="Studholme D.J."/>
        </authorList>
    </citation>
    <scope>NUCLEOTIDE SEQUENCE</scope>
    <source>
        <strain evidence="2">NZFS 4037</strain>
    </source>
</reference>
<feature type="compositionally biased region" description="Acidic residues" evidence="1">
    <location>
        <begin position="30"/>
        <end position="40"/>
    </location>
</feature>
<dbReference type="AlphaFoldDB" id="A0A8J5I9J2"/>
<feature type="compositionally biased region" description="Acidic residues" evidence="1">
    <location>
        <begin position="11"/>
        <end position="22"/>
    </location>
</feature>
<evidence type="ECO:0000313" key="3">
    <source>
        <dbReference type="Proteomes" id="UP000709295"/>
    </source>
</evidence>
<sequence length="102" mass="11656">MKASFWSPEDCCIEDDVSDNESWDDKSVSDENDEESESDAEVATPDPILEEPNTDEADLLHLRYVSASSQDMSKADLRLHTLKGWNADWKIRVEMSSYQQLN</sequence>
<gene>
    <name evidence="2" type="ORF">JG688_00015761</name>
</gene>
<evidence type="ECO:0000313" key="2">
    <source>
        <dbReference type="EMBL" id="KAG6946946.1"/>
    </source>
</evidence>
<protein>
    <submittedName>
        <fullName evidence="2">Uncharacterized protein</fullName>
    </submittedName>
</protein>
<dbReference type="Proteomes" id="UP000709295">
    <property type="component" value="Unassembled WGS sequence"/>
</dbReference>
<name>A0A8J5I9J2_9STRA</name>
<dbReference type="EMBL" id="JAENGY010001782">
    <property type="protein sequence ID" value="KAG6946946.1"/>
    <property type="molecule type" value="Genomic_DNA"/>
</dbReference>
<comment type="caution">
    <text evidence="2">The sequence shown here is derived from an EMBL/GenBank/DDBJ whole genome shotgun (WGS) entry which is preliminary data.</text>
</comment>
<proteinExistence type="predicted"/>